<comment type="caution">
    <text evidence="1">The sequence shown here is derived from an EMBL/GenBank/DDBJ whole genome shotgun (WGS) entry which is preliminary data.</text>
</comment>
<evidence type="ECO:0000313" key="2">
    <source>
        <dbReference type="Proteomes" id="UP000292372"/>
    </source>
</evidence>
<keyword evidence="2" id="KW-1185">Reference proteome</keyword>
<name>A0A4Q9FRE1_9FLAO</name>
<proteinExistence type="predicted"/>
<evidence type="ECO:0000313" key="1">
    <source>
        <dbReference type="EMBL" id="TBN17657.1"/>
    </source>
</evidence>
<dbReference type="Proteomes" id="UP000292372">
    <property type="component" value="Unassembled WGS sequence"/>
</dbReference>
<reference evidence="1 2" key="1">
    <citation type="journal article" date="2015" name="Int. J. Syst. Evol. Microbiol.">
        <title>Hyunsoonleella pacifica sp. nov., isolated from seawater of South Pacific Gyre.</title>
        <authorList>
            <person name="Gao X."/>
            <person name="Zhang Z."/>
            <person name="Dai X."/>
            <person name="Zhang X.H."/>
        </authorList>
    </citation>
    <scope>NUCLEOTIDE SEQUENCE [LARGE SCALE GENOMIC DNA]</scope>
    <source>
        <strain evidence="1 2">SW033</strain>
    </source>
</reference>
<protein>
    <recommendedName>
        <fullName evidence="3">GNAT family N-acetyltransferase</fullName>
    </recommendedName>
</protein>
<dbReference type="OrthoDB" id="1155965at2"/>
<evidence type="ECO:0008006" key="3">
    <source>
        <dbReference type="Google" id="ProtNLM"/>
    </source>
</evidence>
<dbReference type="AlphaFoldDB" id="A0A4Q9FRE1"/>
<gene>
    <name evidence="1" type="ORF">EYD46_04900</name>
</gene>
<dbReference type="EMBL" id="SIRS01000002">
    <property type="protein sequence ID" value="TBN17657.1"/>
    <property type="molecule type" value="Genomic_DNA"/>
</dbReference>
<sequence length="365" mass="42994">MGEDIKITSLTKEELQTAIVKNTYWGNTAVQIPFSKSKAYWILKNDRIAKSDVCAIIGIEHNTIISFIFLVPDYINTTTGTEKIFWSRRWWISEKYKDSILPTYTMNIAMNIINNKAIIKFLGKSAEEYYKRQPFKEFAHRTRYYIIFNLDSVILMNRKKKLKYFKYLLSKIDTFSLYVVSIFNKQKTIKTTKNLKYEYISNIDETLWEFISPFCKEDLVPKSKEYINWQIDNSQYTNAPLCAKQQHKCLVSSIHERAYNISYSIKKEDKIIGFTSFLIRGKEAMVRYFISDDDDMACCADALMENILQTKATNLQTENEKLGNYIKNKFINLYTNKRKLYALAYNNINIDFDNTFINDRDGNFA</sequence>
<organism evidence="1 2">
    <name type="scientific">Hyunsoonleella pacifica</name>
    <dbReference type="NCBI Taxonomy" id="1080224"/>
    <lineage>
        <taxon>Bacteria</taxon>
        <taxon>Pseudomonadati</taxon>
        <taxon>Bacteroidota</taxon>
        <taxon>Flavobacteriia</taxon>
        <taxon>Flavobacteriales</taxon>
        <taxon>Flavobacteriaceae</taxon>
    </lineage>
</organism>
<accession>A0A4Q9FRE1</accession>
<dbReference type="RefSeq" id="WP_130935947.1">
    <property type="nucleotide sequence ID" value="NZ_BMEE01000001.1"/>
</dbReference>